<dbReference type="Proteomes" id="UP000074294">
    <property type="component" value="Unassembled WGS sequence"/>
</dbReference>
<proteinExistence type="predicted"/>
<dbReference type="STRING" id="1776334.APZ16_00490"/>
<dbReference type="EMBL" id="LQMQ01000059">
    <property type="protein sequence ID" value="KUO39593.1"/>
    <property type="molecule type" value="Genomic_DNA"/>
</dbReference>
<name>A0A147JSY6_HADYE</name>
<keyword evidence="1" id="KW-1133">Transmembrane helix</keyword>
<evidence type="ECO:0000313" key="2">
    <source>
        <dbReference type="EMBL" id="KUO39593.1"/>
    </source>
</evidence>
<organism evidence="2 3">
    <name type="scientific">Hadarchaeum yellowstonense</name>
    <dbReference type="NCBI Taxonomy" id="1776334"/>
    <lineage>
        <taxon>Archaea</taxon>
        <taxon>Methanobacteriati</taxon>
        <taxon>Candidatus Hadarchaeota</taxon>
        <taxon>Candidatus Hadarchaeia</taxon>
        <taxon>Candidatus Hadarchaeales</taxon>
        <taxon>Candidatus Hadarchaeaceae</taxon>
        <taxon>Candidatus Hadarchaeum</taxon>
    </lineage>
</organism>
<feature type="transmembrane region" description="Helical" evidence="1">
    <location>
        <begin position="149"/>
        <end position="175"/>
    </location>
</feature>
<feature type="transmembrane region" description="Helical" evidence="1">
    <location>
        <begin position="59"/>
        <end position="76"/>
    </location>
</feature>
<comment type="caution">
    <text evidence="2">The sequence shown here is derived from an EMBL/GenBank/DDBJ whole genome shotgun (WGS) entry which is preliminary data.</text>
</comment>
<feature type="transmembrane region" description="Helical" evidence="1">
    <location>
        <begin position="97"/>
        <end position="115"/>
    </location>
</feature>
<keyword evidence="1" id="KW-0472">Membrane</keyword>
<keyword evidence="1" id="KW-0812">Transmembrane</keyword>
<gene>
    <name evidence="2" type="ORF">APZ16_00490</name>
</gene>
<sequence>MDPVLLLSLALSCILIPLPFVLRWWSGWKNLIFTLGIIILVVGKLVEASLNFPGVSWDLMYVSDPLMMAGAILIFSRLGGELTGKSAGPDKRMVGGLFLGISFLVIVMFALSFIITGANDWKYSLVSIVYYTSFLAIGMSYLELGDYHPLAFIGAFFVVASIVVCLGFDAGFWAGTITEEAYSAAPWWFSYAAQSLAGIFALLAMIARKSVRKIHLAKAKTTQSEILIAAGVLIFTFIVIVAMLYG</sequence>
<feature type="transmembrane region" description="Helical" evidence="1">
    <location>
        <begin position="226"/>
        <end position="245"/>
    </location>
</feature>
<feature type="transmembrane region" description="Helical" evidence="1">
    <location>
        <begin position="187"/>
        <end position="206"/>
    </location>
</feature>
<feature type="transmembrane region" description="Helical" evidence="1">
    <location>
        <begin position="121"/>
        <end position="142"/>
    </location>
</feature>
<reference evidence="2 3" key="1">
    <citation type="journal article" date="2016" name="Nat. Microbiol.">
        <title>Genomic inference of the metabolism of cosmopolitan subsurface Archaea, Hadesarchaea.</title>
        <authorList>
            <person name="Baker B.J."/>
            <person name="Saw J.H."/>
            <person name="Lind A.E."/>
            <person name="Lazar C.S."/>
            <person name="Hinrichs K.-U."/>
            <person name="Teske A.P."/>
            <person name="Ettema T.J."/>
        </authorList>
    </citation>
    <scope>NUCLEOTIDE SEQUENCE [LARGE SCALE GENOMIC DNA]</scope>
</reference>
<feature type="transmembrane region" description="Helical" evidence="1">
    <location>
        <begin position="6"/>
        <end position="25"/>
    </location>
</feature>
<accession>A0A147JSY6</accession>
<feature type="transmembrane region" description="Helical" evidence="1">
    <location>
        <begin position="32"/>
        <end position="53"/>
    </location>
</feature>
<evidence type="ECO:0000313" key="3">
    <source>
        <dbReference type="Proteomes" id="UP000074294"/>
    </source>
</evidence>
<dbReference type="AlphaFoldDB" id="A0A147JSY6"/>
<protein>
    <submittedName>
        <fullName evidence="2">Uncharacterized protein</fullName>
    </submittedName>
</protein>
<evidence type="ECO:0000256" key="1">
    <source>
        <dbReference type="SAM" id="Phobius"/>
    </source>
</evidence>